<dbReference type="OrthoDB" id="9769353at2"/>
<dbReference type="InterPro" id="IPR050639">
    <property type="entry name" value="SSR_resolvase"/>
</dbReference>
<dbReference type="Pfam" id="PF13408">
    <property type="entry name" value="Zn_ribbon_recom"/>
    <property type="match status" value="1"/>
</dbReference>
<dbReference type="Proteomes" id="UP000236497">
    <property type="component" value="Unassembled WGS sequence"/>
</dbReference>
<dbReference type="PROSITE" id="PS51736">
    <property type="entry name" value="RECOMBINASES_3"/>
    <property type="match status" value="1"/>
</dbReference>
<evidence type="ECO:0000313" key="4">
    <source>
        <dbReference type="Proteomes" id="UP000236497"/>
    </source>
</evidence>
<dbReference type="GO" id="GO:0003677">
    <property type="term" value="F:DNA binding"/>
    <property type="evidence" value="ECO:0007669"/>
    <property type="project" value="InterPro"/>
</dbReference>
<dbReference type="SMART" id="SM00857">
    <property type="entry name" value="Resolvase"/>
    <property type="match status" value="1"/>
</dbReference>
<gene>
    <name evidence="3" type="ORF">HHT355_0722</name>
</gene>
<sequence>MADKHKTVKIIKAKNPDVSLSENVEILRVAAYVRVSTLNDEQIDSFYSQVKYYQDKIAKNPKWTLVDIYADKGISGTGTIKRDDFNRMIRDCMEGKIDLILTKSLSRFSRNVVDTLRYVSLLRDRGIGIIFEQEGINTLESTGSSFLAILSAINQQYVETLSESVKLGLRAKMLRGELVGDPEALGYDKDEVTGKLVINEQEAEIVRYIFKRYIEGAGGRTIARELEAFGYKTKRGNTQWGDTTVLGIIKNEKYTGDLLQGKTVTVDPIAHRRIDNRGIADQFYLEEAHPAIIDKETFERAQAILKKRNEGKVKPTDKNCNKYSRKYAFSCMLKCGFCGSNLSRRSHHSGTAHQKWVWHCVTYTKKGKKYCPECKAIDERIIEDAFIKSYNLLAGDNSDVLSEFLARLEESLRSTDTTKQLAKINKQINSYELKLKKLLDHLLDGVITQTDYLAKKVEIEDDLQPLYEKQKELQEADTDEKRVKEQIEKCKEVLSVSPVLSEFDRDVFETVIDHVIIGERREDGTADPHKITFVFKAGLNPSPPDHQKTYSLYPDYTC</sequence>
<evidence type="ECO:0000259" key="2">
    <source>
        <dbReference type="PROSITE" id="PS51737"/>
    </source>
</evidence>
<dbReference type="EMBL" id="CVTD020000010">
    <property type="protein sequence ID" value="CRZ33925.1"/>
    <property type="molecule type" value="Genomic_DNA"/>
</dbReference>
<dbReference type="Gene3D" id="3.40.50.1390">
    <property type="entry name" value="Resolvase, N-terminal catalytic domain"/>
    <property type="match status" value="1"/>
</dbReference>
<feature type="domain" description="Resolvase/invertase-type recombinase catalytic" evidence="1">
    <location>
        <begin position="28"/>
        <end position="176"/>
    </location>
</feature>
<dbReference type="RefSeq" id="WP_103202063.1">
    <property type="nucleotide sequence ID" value="NZ_CVTD020000010.1"/>
</dbReference>
<proteinExistence type="predicted"/>
<organism evidence="3 4">
    <name type="scientific">Herbinix hemicellulosilytica</name>
    <dbReference type="NCBI Taxonomy" id="1564487"/>
    <lineage>
        <taxon>Bacteria</taxon>
        <taxon>Bacillati</taxon>
        <taxon>Bacillota</taxon>
        <taxon>Clostridia</taxon>
        <taxon>Lachnospirales</taxon>
        <taxon>Lachnospiraceae</taxon>
        <taxon>Herbinix</taxon>
    </lineage>
</organism>
<evidence type="ECO:0000259" key="1">
    <source>
        <dbReference type="PROSITE" id="PS51736"/>
    </source>
</evidence>
<dbReference type="Pfam" id="PF07508">
    <property type="entry name" value="Recombinase"/>
    <property type="match status" value="1"/>
</dbReference>
<evidence type="ECO:0000313" key="3">
    <source>
        <dbReference type="EMBL" id="CRZ33925.1"/>
    </source>
</evidence>
<dbReference type="InterPro" id="IPR036162">
    <property type="entry name" value="Resolvase-like_N_sf"/>
</dbReference>
<dbReference type="PROSITE" id="PS51737">
    <property type="entry name" value="RECOMBINASE_DNA_BIND"/>
    <property type="match status" value="1"/>
</dbReference>
<dbReference type="AlphaFoldDB" id="A0A0H5SFV4"/>
<name>A0A0H5SFV4_HERHM</name>
<dbReference type="InterPro" id="IPR006119">
    <property type="entry name" value="Resolv_N"/>
</dbReference>
<protein>
    <recommendedName>
        <fullName evidence="5">DNA invertase Pin-like site-specific DNA recombinase</fullName>
    </recommendedName>
</protein>
<dbReference type="PANTHER" id="PTHR30461:SF23">
    <property type="entry name" value="DNA RECOMBINASE-RELATED"/>
    <property type="match status" value="1"/>
</dbReference>
<reference evidence="3 4" key="1">
    <citation type="submission" date="2015-06" db="EMBL/GenBank/DDBJ databases">
        <authorList>
            <person name="Wibberg Daniel"/>
        </authorList>
    </citation>
    <scope>NUCLEOTIDE SEQUENCE [LARGE SCALE GENOMIC DNA]</scope>
    <source>
        <strain evidence="3 4">T3/55T</strain>
    </source>
</reference>
<accession>A0A0H5SFV4</accession>
<keyword evidence="4" id="KW-1185">Reference proteome</keyword>
<dbReference type="SUPFAM" id="SSF53041">
    <property type="entry name" value="Resolvase-like"/>
    <property type="match status" value="1"/>
</dbReference>
<feature type="domain" description="Recombinase" evidence="2">
    <location>
        <begin position="184"/>
        <end position="311"/>
    </location>
</feature>
<evidence type="ECO:0008006" key="5">
    <source>
        <dbReference type="Google" id="ProtNLM"/>
    </source>
</evidence>
<dbReference type="InterPro" id="IPR025827">
    <property type="entry name" value="Zn_ribbon_recom_dom"/>
</dbReference>
<dbReference type="InterPro" id="IPR038109">
    <property type="entry name" value="DNA_bind_recomb_sf"/>
</dbReference>
<dbReference type="Gene3D" id="3.90.1750.20">
    <property type="entry name" value="Putative Large Serine Recombinase, Chain B, Domain 2"/>
    <property type="match status" value="1"/>
</dbReference>
<dbReference type="InterPro" id="IPR011109">
    <property type="entry name" value="DNA_bind_recombinase_dom"/>
</dbReference>
<dbReference type="PANTHER" id="PTHR30461">
    <property type="entry name" value="DNA-INVERTASE FROM LAMBDOID PROPHAGE"/>
    <property type="match status" value="1"/>
</dbReference>
<dbReference type="CDD" id="cd00338">
    <property type="entry name" value="Ser_Recombinase"/>
    <property type="match status" value="1"/>
</dbReference>
<dbReference type="Pfam" id="PF00239">
    <property type="entry name" value="Resolvase"/>
    <property type="match status" value="1"/>
</dbReference>
<dbReference type="GO" id="GO:0000150">
    <property type="term" value="F:DNA strand exchange activity"/>
    <property type="evidence" value="ECO:0007669"/>
    <property type="project" value="InterPro"/>
</dbReference>